<dbReference type="GO" id="GO:0006813">
    <property type="term" value="P:potassium ion transport"/>
    <property type="evidence" value="ECO:0007669"/>
    <property type="project" value="UniProtKB-KW"/>
</dbReference>
<dbReference type="Pfam" id="PF00999">
    <property type="entry name" value="Na_H_Exchanger"/>
    <property type="match status" value="1"/>
</dbReference>
<keyword evidence="5" id="KW-0630">Potassium</keyword>
<comment type="caution">
    <text evidence="14">The sequence shown here is derived from an EMBL/GenBank/DDBJ whole genome shotgun (WGS) entry which is preliminary data.</text>
</comment>
<keyword evidence="2" id="KW-0813">Transport</keyword>
<sequence>MSLNHSHVAPSMEAGQDKLIRIAMHSKLEVETQLGQNFICQTIDQINSRGIWLGDDPFSYSVPLFLLQLFLMFIFTRFFCLILKPFGQSPFISQILGGVTLGPSVLGRSSTFTNKVFPSKGINTLETMAFFGFMLFIFLIGVKTDPTIIFRLDKRTFAIGILGFFGPYVLALVVVYILNYFASLDNDVSKILPFVVEIHCITAFPVIAHFLAELQILNSEIGRLASSSSLVCDSCFLLVIAVKFVINLSTTKSTGVTIGSFTSSILFIMFIVLVVHPAALWIVQQSPEGKPTKEIYICAVVFTVLFCGFMGEVIGLHAVVVSFIVGLAIPDGPPLGAALVDKLDCFVSVVFIPILFIIVGLRTDVYAIQKMTNMGIIQLIICVVFFGKVLGALLPLLFCRMPFRDAFSLGLIMNLKGTVELAFLVDLKLKNALNDECFTVLVLSLVLITGIVSPVVKALYDPSRRFLAYRRRTIMHHKNNEELRILACIHKQDNVLAILNLLASSNPTEASPFDLVALHLIKLAGRASSVLVSHIPHENRSKHLTQTEKIFNSFNKFEHASKGKVKLRCYKGISPFATMHNDVCYMALEMRTTFIIIPFHKQWLIGRTTETSFAFKQLNKNVLEKAPCSVGVLIDRGNQKLFWYDYTNELIRYDVATFFFGGADDREALAYAKRMLDQPNVHVTLFLFSFSIENIDGSNKSLMLDTQSLSEFRLKAFRNDRVSYKDEIVKNGRDVLSIIEDMESCYDLVMVGRRHPDSQLMSELRKWKNGDLGTVGELLASLNIGDKTSILVVQQQTKFWGSRDPEESTHLTRVNI</sequence>
<keyword evidence="4 10" id="KW-0812">Transmembrane</keyword>
<evidence type="ECO:0000256" key="3">
    <source>
        <dbReference type="ARBA" id="ARBA00022538"/>
    </source>
</evidence>
<dbReference type="PANTHER" id="PTHR32468:SF164">
    <property type="entry name" value="OS05G0485000 PROTEIN"/>
    <property type="match status" value="1"/>
</dbReference>
<protein>
    <recommendedName>
        <fullName evidence="16">Cation/H+ exchanger domain-containing protein</fullName>
    </recommendedName>
</protein>
<evidence type="ECO:0000256" key="1">
    <source>
        <dbReference type="ARBA" id="ARBA00004141"/>
    </source>
</evidence>
<evidence type="ECO:0000256" key="8">
    <source>
        <dbReference type="ARBA" id="ARBA00023136"/>
    </source>
</evidence>
<evidence type="ECO:0008006" key="16">
    <source>
        <dbReference type="Google" id="ProtNLM"/>
    </source>
</evidence>
<evidence type="ECO:0000256" key="6">
    <source>
        <dbReference type="ARBA" id="ARBA00022989"/>
    </source>
</evidence>
<dbReference type="GO" id="GO:0015297">
    <property type="term" value="F:antiporter activity"/>
    <property type="evidence" value="ECO:0007669"/>
    <property type="project" value="InterPro"/>
</dbReference>
<feature type="transmembrane region" description="Helical" evidence="10">
    <location>
        <begin position="346"/>
        <end position="363"/>
    </location>
</feature>
<feature type="transmembrane region" description="Helical" evidence="10">
    <location>
        <begin position="127"/>
        <end position="144"/>
    </location>
</feature>
<evidence type="ECO:0000256" key="2">
    <source>
        <dbReference type="ARBA" id="ARBA00022448"/>
    </source>
</evidence>
<dbReference type="GO" id="GO:0012505">
    <property type="term" value="C:endomembrane system"/>
    <property type="evidence" value="ECO:0007669"/>
    <property type="project" value="TreeGrafter"/>
</dbReference>
<dbReference type="Gene3D" id="1.20.1530.20">
    <property type="match status" value="1"/>
</dbReference>
<evidence type="ECO:0000313" key="14">
    <source>
        <dbReference type="EMBL" id="KAK7301680.1"/>
    </source>
</evidence>
<feature type="transmembrane region" description="Helical" evidence="10">
    <location>
        <begin position="258"/>
        <end position="283"/>
    </location>
</feature>
<evidence type="ECO:0000259" key="13">
    <source>
        <dbReference type="Pfam" id="PF23259"/>
    </source>
</evidence>
<dbReference type="InterPro" id="IPR057290">
    <property type="entry name" value="CHX17_C"/>
</dbReference>
<feature type="transmembrane region" description="Helical" evidence="10">
    <location>
        <begin position="295"/>
        <end position="326"/>
    </location>
</feature>
<dbReference type="AlphaFoldDB" id="A0AAN9JLW9"/>
<dbReference type="InterPro" id="IPR057291">
    <property type="entry name" value="CHX17_2nd"/>
</dbReference>
<keyword evidence="8 10" id="KW-0472">Membrane</keyword>
<comment type="similarity">
    <text evidence="9">Belongs to the monovalent cation:proton antiporter 2 (CPA2) transporter (TC 2.A.37) family. CHX (TC 2.A.37.4) subfamily.</text>
</comment>
<feature type="transmembrane region" description="Helical" evidence="10">
    <location>
        <begin position="156"/>
        <end position="179"/>
    </location>
</feature>
<dbReference type="InterPro" id="IPR006153">
    <property type="entry name" value="Cation/H_exchanger_TM"/>
</dbReference>
<feature type="domain" description="Cation/H(+) antiporter central" evidence="12">
    <location>
        <begin position="516"/>
        <end position="637"/>
    </location>
</feature>
<keyword evidence="6 10" id="KW-1133">Transmembrane helix</keyword>
<feature type="transmembrane region" description="Helical" evidence="10">
    <location>
        <begin position="62"/>
        <end position="83"/>
    </location>
</feature>
<dbReference type="Pfam" id="PF23256">
    <property type="entry name" value="CHX17_2nd"/>
    <property type="match status" value="1"/>
</dbReference>
<dbReference type="Pfam" id="PF23259">
    <property type="entry name" value="CHX17_C"/>
    <property type="match status" value="1"/>
</dbReference>
<dbReference type="EMBL" id="JAYKXN010000003">
    <property type="protein sequence ID" value="KAK7301680.1"/>
    <property type="molecule type" value="Genomic_DNA"/>
</dbReference>
<dbReference type="InterPro" id="IPR038770">
    <property type="entry name" value="Na+/solute_symporter_sf"/>
</dbReference>
<evidence type="ECO:0000259" key="12">
    <source>
        <dbReference type="Pfam" id="PF23256"/>
    </source>
</evidence>
<name>A0AAN9JLW9_CLITE</name>
<evidence type="ECO:0000259" key="11">
    <source>
        <dbReference type="Pfam" id="PF00999"/>
    </source>
</evidence>
<keyword evidence="7" id="KW-0406">Ion transport</keyword>
<organism evidence="14 15">
    <name type="scientific">Clitoria ternatea</name>
    <name type="common">Butterfly pea</name>
    <dbReference type="NCBI Taxonomy" id="43366"/>
    <lineage>
        <taxon>Eukaryota</taxon>
        <taxon>Viridiplantae</taxon>
        <taxon>Streptophyta</taxon>
        <taxon>Embryophyta</taxon>
        <taxon>Tracheophyta</taxon>
        <taxon>Spermatophyta</taxon>
        <taxon>Magnoliopsida</taxon>
        <taxon>eudicotyledons</taxon>
        <taxon>Gunneridae</taxon>
        <taxon>Pentapetalae</taxon>
        <taxon>rosids</taxon>
        <taxon>fabids</taxon>
        <taxon>Fabales</taxon>
        <taxon>Fabaceae</taxon>
        <taxon>Papilionoideae</taxon>
        <taxon>50 kb inversion clade</taxon>
        <taxon>NPAAA clade</taxon>
        <taxon>indigoferoid/millettioid clade</taxon>
        <taxon>Phaseoleae</taxon>
        <taxon>Clitoria</taxon>
    </lineage>
</organism>
<evidence type="ECO:0000256" key="4">
    <source>
        <dbReference type="ARBA" id="ARBA00022692"/>
    </source>
</evidence>
<feature type="transmembrane region" description="Helical" evidence="10">
    <location>
        <begin position="191"/>
        <end position="212"/>
    </location>
</feature>
<feature type="domain" description="Cation/H(+) antiporter C-terminal" evidence="13">
    <location>
        <begin position="655"/>
        <end position="797"/>
    </location>
</feature>
<feature type="transmembrane region" description="Helical" evidence="10">
    <location>
        <begin position="375"/>
        <end position="394"/>
    </location>
</feature>
<accession>A0AAN9JLW9</accession>
<evidence type="ECO:0000256" key="9">
    <source>
        <dbReference type="ARBA" id="ARBA00038341"/>
    </source>
</evidence>
<dbReference type="InterPro" id="IPR050794">
    <property type="entry name" value="CPA2_transporter"/>
</dbReference>
<keyword evidence="15" id="KW-1185">Reference proteome</keyword>
<keyword evidence="3" id="KW-0633">Potassium transport</keyword>
<dbReference type="GO" id="GO:0016020">
    <property type="term" value="C:membrane"/>
    <property type="evidence" value="ECO:0007669"/>
    <property type="project" value="UniProtKB-SubCell"/>
</dbReference>
<evidence type="ECO:0000256" key="7">
    <source>
        <dbReference type="ARBA" id="ARBA00023065"/>
    </source>
</evidence>
<evidence type="ECO:0000256" key="5">
    <source>
        <dbReference type="ARBA" id="ARBA00022958"/>
    </source>
</evidence>
<proteinExistence type="inferred from homology"/>
<evidence type="ECO:0000256" key="10">
    <source>
        <dbReference type="SAM" id="Phobius"/>
    </source>
</evidence>
<dbReference type="GO" id="GO:0006885">
    <property type="term" value="P:regulation of pH"/>
    <property type="evidence" value="ECO:0007669"/>
    <property type="project" value="TreeGrafter"/>
</dbReference>
<feature type="transmembrane region" description="Helical" evidence="10">
    <location>
        <begin position="437"/>
        <end position="460"/>
    </location>
</feature>
<dbReference type="PANTHER" id="PTHR32468">
    <property type="entry name" value="CATION/H + ANTIPORTER"/>
    <property type="match status" value="1"/>
</dbReference>
<reference evidence="14 15" key="1">
    <citation type="submission" date="2024-01" db="EMBL/GenBank/DDBJ databases">
        <title>The genomes of 5 underutilized Papilionoideae crops provide insights into root nodulation and disease resistance.</title>
        <authorList>
            <person name="Yuan L."/>
        </authorList>
    </citation>
    <scope>NUCLEOTIDE SEQUENCE [LARGE SCALE GENOMIC DNA]</scope>
    <source>
        <strain evidence="14">LY-2023</strain>
        <tissue evidence="14">Leaf</tissue>
    </source>
</reference>
<dbReference type="GO" id="GO:1902600">
    <property type="term" value="P:proton transmembrane transport"/>
    <property type="evidence" value="ECO:0007669"/>
    <property type="project" value="InterPro"/>
</dbReference>
<gene>
    <name evidence="14" type="ORF">RJT34_12551</name>
</gene>
<comment type="subcellular location">
    <subcellularLocation>
        <location evidence="1">Membrane</location>
        <topology evidence="1">Multi-pass membrane protein</topology>
    </subcellularLocation>
</comment>
<feature type="transmembrane region" description="Helical" evidence="10">
    <location>
        <begin position="406"/>
        <end position="425"/>
    </location>
</feature>
<dbReference type="Proteomes" id="UP001359559">
    <property type="component" value="Unassembled WGS sequence"/>
</dbReference>
<feature type="domain" description="Cation/H+ exchanger transmembrane" evidence="11">
    <location>
        <begin position="75"/>
        <end position="457"/>
    </location>
</feature>
<feature type="transmembrane region" description="Helical" evidence="10">
    <location>
        <begin position="224"/>
        <end position="246"/>
    </location>
</feature>
<evidence type="ECO:0000313" key="15">
    <source>
        <dbReference type="Proteomes" id="UP001359559"/>
    </source>
</evidence>
<feature type="transmembrane region" description="Helical" evidence="10">
    <location>
        <begin position="90"/>
        <end position="107"/>
    </location>
</feature>